<feature type="transmembrane region" description="Helical" evidence="8">
    <location>
        <begin position="236"/>
        <end position="257"/>
    </location>
</feature>
<feature type="domain" description="EccD-like transmembrane" evidence="9">
    <location>
        <begin position="116"/>
        <end position="483"/>
    </location>
</feature>
<accession>A0ABV6P6J1</accession>
<feature type="region of interest" description="Disordered" evidence="7">
    <location>
        <begin position="296"/>
        <end position="323"/>
    </location>
</feature>
<name>A0ABV6P6J1_9ACTN</name>
<gene>
    <name evidence="10" type="primary">eccD</name>
    <name evidence="10" type="ORF">ACFFHU_28725</name>
</gene>
<feature type="transmembrane region" description="Helical" evidence="8">
    <location>
        <begin position="263"/>
        <end position="282"/>
    </location>
</feature>
<keyword evidence="5 8" id="KW-1133">Transmembrane helix</keyword>
<dbReference type="InterPro" id="IPR006707">
    <property type="entry name" value="T7SS_EccD"/>
</dbReference>
<feature type="transmembrane region" description="Helical" evidence="8">
    <location>
        <begin position="176"/>
        <end position="193"/>
    </location>
</feature>
<evidence type="ECO:0000256" key="2">
    <source>
        <dbReference type="ARBA" id="ARBA00006162"/>
    </source>
</evidence>
<evidence type="ECO:0000313" key="11">
    <source>
        <dbReference type="Proteomes" id="UP001589894"/>
    </source>
</evidence>
<protein>
    <submittedName>
        <fullName evidence="10">Type VII secretion integral membrane protein EccD</fullName>
    </submittedName>
</protein>
<keyword evidence="6 8" id="KW-0472">Membrane</keyword>
<dbReference type="Pfam" id="PF08817">
    <property type="entry name" value="YukD"/>
    <property type="match status" value="1"/>
</dbReference>
<evidence type="ECO:0000256" key="3">
    <source>
        <dbReference type="ARBA" id="ARBA00022475"/>
    </source>
</evidence>
<feature type="transmembrane region" description="Helical" evidence="8">
    <location>
        <begin position="343"/>
        <end position="363"/>
    </location>
</feature>
<dbReference type="RefSeq" id="WP_377343570.1">
    <property type="nucleotide sequence ID" value="NZ_JBHLUE010000032.1"/>
</dbReference>
<evidence type="ECO:0000256" key="6">
    <source>
        <dbReference type="ARBA" id="ARBA00023136"/>
    </source>
</evidence>
<dbReference type="Proteomes" id="UP001589894">
    <property type="component" value="Unassembled WGS sequence"/>
</dbReference>
<dbReference type="NCBIfam" id="TIGR03920">
    <property type="entry name" value="T7SS_EccD"/>
    <property type="match status" value="1"/>
</dbReference>
<evidence type="ECO:0000259" key="9">
    <source>
        <dbReference type="Pfam" id="PF19053"/>
    </source>
</evidence>
<organism evidence="10 11">
    <name type="scientific">Plantactinospora siamensis</name>
    <dbReference type="NCBI Taxonomy" id="555372"/>
    <lineage>
        <taxon>Bacteria</taxon>
        <taxon>Bacillati</taxon>
        <taxon>Actinomycetota</taxon>
        <taxon>Actinomycetes</taxon>
        <taxon>Micromonosporales</taxon>
        <taxon>Micromonosporaceae</taxon>
        <taxon>Plantactinospora</taxon>
    </lineage>
</organism>
<comment type="similarity">
    <text evidence="2">Belongs to the EccD/Snm4 family.</text>
</comment>
<dbReference type="Gene3D" id="3.10.20.90">
    <property type="entry name" value="Phosphatidylinositol 3-kinase Catalytic Subunit, Chain A, domain 1"/>
    <property type="match status" value="1"/>
</dbReference>
<keyword evidence="3" id="KW-1003">Cell membrane</keyword>
<feature type="transmembrane region" description="Helical" evidence="8">
    <location>
        <begin position="142"/>
        <end position="164"/>
    </location>
</feature>
<dbReference type="EMBL" id="JBHLUE010000032">
    <property type="protein sequence ID" value="MFC0568117.1"/>
    <property type="molecule type" value="Genomic_DNA"/>
</dbReference>
<dbReference type="InterPro" id="IPR024962">
    <property type="entry name" value="YukD-like"/>
</dbReference>
<proteinExistence type="inferred from homology"/>
<keyword evidence="4 8" id="KW-0812">Transmembrane</keyword>
<evidence type="ECO:0000256" key="4">
    <source>
        <dbReference type="ARBA" id="ARBA00022692"/>
    </source>
</evidence>
<feature type="transmembrane region" description="Helical" evidence="8">
    <location>
        <begin position="455"/>
        <end position="477"/>
    </location>
</feature>
<dbReference type="PIRSF" id="PIRSF017804">
    <property type="entry name" value="Secretion_EccD1"/>
    <property type="match status" value="1"/>
</dbReference>
<evidence type="ECO:0000256" key="7">
    <source>
        <dbReference type="SAM" id="MobiDB-lite"/>
    </source>
</evidence>
<sequence length="485" mass="46838">MSTGLARVTINAPRRRLDVALPDQLPVAELLPELLRHAGIGLADAGERHGGWVLRRTGGGALSGGRPLAPQGVRDGDVLHLVPARTGWPEPEYDDVAEAIADGARRRGGGWDGAATRTAALAGAAAPALVGLLAVLGGGPGWSAGAPLALGAATGLLVAAVAAARGLGAGAAGTTLAGYALPYAFAGGALLVATGDRVGPLGAVSWLGAPELLAGSAALLLAAVLAAVGVAAGLRVFAAGATTGLLGSAAAVAGFGLPTAGVAAVLLAALVCGVGATPLLAIRLGRLPLPPIVPPAGPAGTTAAPPERPARPPGEPAGPADPIVGAVPRRVRVAAAVARTEELLTGMLLGVASVASTAIVLLVLRGGPAGELLAAIGSAVLLLRSRLFASRRHRVPLLAAGMAGAVAVGAALAGATAGAGRPVLVAGAALGTLLVVAAGATYARRPPTPYLARAADLTDTALVVSVVPVACAVLGLYGRARGLLG</sequence>
<dbReference type="InterPro" id="IPR044049">
    <property type="entry name" value="EccD_transm"/>
</dbReference>
<evidence type="ECO:0000256" key="8">
    <source>
        <dbReference type="SAM" id="Phobius"/>
    </source>
</evidence>
<evidence type="ECO:0000256" key="1">
    <source>
        <dbReference type="ARBA" id="ARBA00004651"/>
    </source>
</evidence>
<evidence type="ECO:0000256" key="5">
    <source>
        <dbReference type="ARBA" id="ARBA00022989"/>
    </source>
</evidence>
<comment type="caution">
    <text evidence="10">The sequence shown here is derived from an EMBL/GenBank/DDBJ whole genome shotgun (WGS) entry which is preliminary data.</text>
</comment>
<dbReference type="Pfam" id="PF19053">
    <property type="entry name" value="EccD"/>
    <property type="match status" value="1"/>
</dbReference>
<reference evidence="10 11" key="1">
    <citation type="submission" date="2024-09" db="EMBL/GenBank/DDBJ databases">
        <authorList>
            <person name="Sun Q."/>
            <person name="Mori K."/>
        </authorList>
    </citation>
    <scope>NUCLEOTIDE SEQUENCE [LARGE SCALE GENOMIC DNA]</scope>
    <source>
        <strain evidence="10 11">TBRC 2205</strain>
    </source>
</reference>
<comment type="subcellular location">
    <subcellularLocation>
        <location evidence="1">Cell membrane</location>
        <topology evidence="1">Multi-pass membrane protein</topology>
    </subcellularLocation>
</comment>
<keyword evidence="11" id="KW-1185">Reference proteome</keyword>
<feature type="transmembrane region" description="Helical" evidence="8">
    <location>
        <begin position="213"/>
        <end position="231"/>
    </location>
</feature>
<feature type="transmembrane region" description="Helical" evidence="8">
    <location>
        <begin position="369"/>
        <end position="385"/>
    </location>
</feature>
<feature type="transmembrane region" description="Helical" evidence="8">
    <location>
        <begin position="397"/>
        <end position="417"/>
    </location>
</feature>
<evidence type="ECO:0000313" key="10">
    <source>
        <dbReference type="EMBL" id="MFC0568117.1"/>
    </source>
</evidence>
<feature type="transmembrane region" description="Helical" evidence="8">
    <location>
        <begin position="114"/>
        <end position="136"/>
    </location>
</feature>
<feature type="transmembrane region" description="Helical" evidence="8">
    <location>
        <begin position="423"/>
        <end position="443"/>
    </location>
</feature>